<evidence type="ECO:0000256" key="1">
    <source>
        <dbReference type="SAM" id="MobiDB-lite"/>
    </source>
</evidence>
<dbReference type="SMART" id="SM01126">
    <property type="entry name" value="DDE_Tnp_IS1595"/>
    <property type="match status" value="1"/>
</dbReference>
<dbReference type="Pfam" id="PF12762">
    <property type="entry name" value="DDE_Tnp_IS1595"/>
    <property type="match status" value="1"/>
</dbReference>
<dbReference type="AlphaFoldDB" id="A0A2T5BH72"/>
<sequence>MANPEDTPKGQHFLLSPECRTLTVLDLAKMRDATAYDWFKRLRWPETEGKPYCPKCGTVRCHTMSRSRFKCTEKTCKAVFSVTSGTVFHARKLSFKKMLIAIWFSVNSVKGKAALQLSREIGVQYKTAWVLLMKLREAIAWRREEMVLDGQVEIDGKYAGGHIRPENKAEESHRPSPQEIPEHEASVRPRDPPARAGRPDEDGDAAWAAVRDHVSREATVFADEHGSYNDLAGLNKLQRVNHSKAYQTDDGTNTNQVESFFSRVQRAYVGIHHRFSLKYFDWYVAEFAWREDCRQVSNRGHTFQVLGKALSRPTSRYLCGYWQGNKPPDLIWEG</sequence>
<feature type="region of interest" description="Disordered" evidence="1">
    <location>
        <begin position="159"/>
        <end position="204"/>
    </location>
</feature>
<evidence type="ECO:0000259" key="2">
    <source>
        <dbReference type="SMART" id="SM01126"/>
    </source>
</evidence>
<accession>A0A2T5BH72</accession>
<dbReference type="InterPro" id="IPR024442">
    <property type="entry name" value="Transposase_Zn_ribbon"/>
</dbReference>
<feature type="compositionally biased region" description="Basic and acidic residues" evidence="1">
    <location>
        <begin position="163"/>
        <end position="200"/>
    </location>
</feature>
<dbReference type="OrthoDB" id="271821at2"/>
<dbReference type="Proteomes" id="UP000241247">
    <property type="component" value="Unassembled WGS sequence"/>
</dbReference>
<dbReference type="EMBL" id="PZZZ01000001">
    <property type="protein sequence ID" value="PTM98339.1"/>
    <property type="molecule type" value="Genomic_DNA"/>
</dbReference>
<organism evidence="3 4">
    <name type="scientific">Mycoplana dimorpha</name>
    <dbReference type="NCBI Taxonomy" id="28320"/>
    <lineage>
        <taxon>Bacteria</taxon>
        <taxon>Pseudomonadati</taxon>
        <taxon>Pseudomonadota</taxon>
        <taxon>Alphaproteobacteria</taxon>
        <taxon>Hyphomicrobiales</taxon>
        <taxon>Rhizobiaceae</taxon>
        <taxon>Mycoplana</taxon>
    </lineage>
</organism>
<dbReference type="NCBIfam" id="NF033547">
    <property type="entry name" value="transpos_IS1595"/>
    <property type="match status" value="1"/>
</dbReference>
<comment type="caution">
    <text evidence="3">The sequence shown here is derived from an EMBL/GenBank/DDBJ whole genome shotgun (WGS) entry which is preliminary data.</text>
</comment>
<evidence type="ECO:0000313" key="3">
    <source>
        <dbReference type="EMBL" id="PTM98339.1"/>
    </source>
</evidence>
<protein>
    <submittedName>
        <fullName evidence="3">Transposase-like zinc ribbon protein</fullName>
    </submittedName>
</protein>
<reference evidence="3 4" key="1">
    <citation type="submission" date="2018-04" db="EMBL/GenBank/DDBJ databases">
        <title>Genomic Encyclopedia of Type Strains, Phase IV (KMG-IV): sequencing the most valuable type-strain genomes for metagenomic binning, comparative biology and taxonomic classification.</title>
        <authorList>
            <person name="Goeker M."/>
        </authorList>
    </citation>
    <scope>NUCLEOTIDE SEQUENCE [LARGE SCALE GENOMIC DNA]</scope>
    <source>
        <strain evidence="3 4">DSM 7138</strain>
    </source>
</reference>
<proteinExistence type="predicted"/>
<feature type="domain" description="ISXO2-like transposase" evidence="2">
    <location>
        <begin position="147"/>
        <end position="292"/>
    </location>
</feature>
<dbReference type="InterPro" id="IPR024445">
    <property type="entry name" value="Tnp_ISXO2-like"/>
</dbReference>
<dbReference type="Pfam" id="PF12760">
    <property type="entry name" value="Zn_ribbon_IS1595"/>
    <property type="match status" value="1"/>
</dbReference>
<dbReference type="RefSeq" id="WP_108000739.1">
    <property type="nucleotide sequence ID" value="NZ_JBHEEX010000014.1"/>
</dbReference>
<name>A0A2T5BH72_MYCDI</name>
<keyword evidence="4" id="KW-1185">Reference proteome</keyword>
<evidence type="ECO:0000313" key="4">
    <source>
        <dbReference type="Proteomes" id="UP000241247"/>
    </source>
</evidence>
<gene>
    <name evidence="3" type="ORF">C7449_1012</name>
</gene>